<dbReference type="PANTHER" id="PTHR45662:SF2">
    <property type="entry name" value="PHOSPHATIDYLINOSITOL-3-PHOSPHATASE SAC1"/>
    <property type="match status" value="1"/>
</dbReference>
<name>A0A0D7AHT9_9AGAR</name>
<gene>
    <name evidence="3" type="ORF">FISHEDRAFT_64308</name>
</gene>
<accession>A0A0D7AHT9</accession>
<evidence type="ECO:0000313" key="4">
    <source>
        <dbReference type="Proteomes" id="UP000054144"/>
    </source>
</evidence>
<feature type="transmembrane region" description="Helical" evidence="1">
    <location>
        <begin position="556"/>
        <end position="576"/>
    </location>
</feature>
<keyword evidence="1" id="KW-0472">Membrane</keyword>
<dbReference type="Pfam" id="PF02383">
    <property type="entry name" value="Syja_N"/>
    <property type="match status" value="1"/>
</dbReference>
<dbReference type="AlphaFoldDB" id="A0A0D7AHT9"/>
<reference evidence="3 4" key="1">
    <citation type="journal article" date="2015" name="Fungal Genet. Biol.">
        <title>Evolution of novel wood decay mechanisms in Agaricales revealed by the genome sequences of Fistulina hepatica and Cylindrobasidium torrendii.</title>
        <authorList>
            <person name="Floudas D."/>
            <person name="Held B.W."/>
            <person name="Riley R."/>
            <person name="Nagy L.G."/>
            <person name="Koehler G."/>
            <person name="Ransdell A.S."/>
            <person name="Younus H."/>
            <person name="Chow J."/>
            <person name="Chiniquy J."/>
            <person name="Lipzen A."/>
            <person name="Tritt A."/>
            <person name="Sun H."/>
            <person name="Haridas S."/>
            <person name="LaButti K."/>
            <person name="Ohm R.A."/>
            <person name="Kues U."/>
            <person name="Blanchette R.A."/>
            <person name="Grigoriev I.V."/>
            <person name="Minto R.E."/>
            <person name="Hibbett D.S."/>
        </authorList>
    </citation>
    <scope>NUCLEOTIDE SEQUENCE [LARGE SCALE GENOMIC DNA]</scope>
    <source>
        <strain evidence="3 4">ATCC 64428</strain>
    </source>
</reference>
<keyword evidence="1" id="KW-1133">Transmembrane helix</keyword>
<feature type="domain" description="SAC" evidence="2">
    <location>
        <begin position="118"/>
        <end position="456"/>
    </location>
</feature>
<proteinExistence type="predicted"/>
<dbReference type="OrthoDB" id="405996at2759"/>
<dbReference type="EMBL" id="KN881666">
    <property type="protein sequence ID" value="KIY51304.1"/>
    <property type="molecule type" value="Genomic_DNA"/>
</dbReference>
<dbReference type="GO" id="GO:0005783">
    <property type="term" value="C:endoplasmic reticulum"/>
    <property type="evidence" value="ECO:0007669"/>
    <property type="project" value="TreeGrafter"/>
</dbReference>
<dbReference type="GO" id="GO:0043812">
    <property type="term" value="F:phosphatidylinositol-4-phosphate phosphatase activity"/>
    <property type="evidence" value="ECO:0007669"/>
    <property type="project" value="TreeGrafter"/>
</dbReference>
<dbReference type="Proteomes" id="UP000054144">
    <property type="component" value="Unassembled WGS sequence"/>
</dbReference>
<evidence type="ECO:0000313" key="3">
    <source>
        <dbReference type="EMBL" id="KIY51304.1"/>
    </source>
</evidence>
<protein>
    <recommendedName>
        <fullName evidence="2">SAC domain-containing protein</fullName>
    </recommendedName>
</protein>
<dbReference type="PANTHER" id="PTHR45662">
    <property type="entry name" value="PHOSPHATIDYLINOSITIDE PHOSPHATASE SAC1"/>
    <property type="match status" value="1"/>
</dbReference>
<feature type="transmembrane region" description="Helical" evidence="1">
    <location>
        <begin position="531"/>
        <end position="550"/>
    </location>
</feature>
<evidence type="ECO:0000259" key="2">
    <source>
        <dbReference type="PROSITE" id="PS50275"/>
    </source>
</evidence>
<organism evidence="3 4">
    <name type="scientific">Fistulina hepatica ATCC 64428</name>
    <dbReference type="NCBI Taxonomy" id="1128425"/>
    <lineage>
        <taxon>Eukaryota</taxon>
        <taxon>Fungi</taxon>
        <taxon>Dikarya</taxon>
        <taxon>Basidiomycota</taxon>
        <taxon>Agaricomycotina</taxon>
        <taxon>Agaricomycetes</taxon>
        <taxon>Agaricomycetidae</taxon>
        <taxon>Agaricales</taxon>
        <taxon>Fistulinaceae</taxon>
        <taxon>Fistulina</taxon>
    </lineage>
</organism>
<evidence type="ECO:0000256" key="1">
    <source>
        <dbReference type="SAM" id="Phobius"/>
    </source>
</evidence>
<dbReference type="GO" id="GO:0046856">
    <property type="term" value="P:phosphatidylinositol dephosphorylation"/>
    <property type="evidence" value="ECO:0007669"/>
    <property type="project" value="TreeGrafter"/>
</dbReference>
<feature type="transmembrane region" description="Helical" evidence="1">
    <location>
        <begin position="54"/>
        <end position="74"/>
    </location>
</feature>
<keyword evidence="4" id="KW-1185">Reference proteome</keyword>
<sequence>MLTDSSRFTDHDAYIFVPETPYPSLVIHRSTGDIVLNEGKTEIPMTAKRARNPIYGIFGIISLTLSEYVIVITAREPKGTILGNAVYRATQFELLPLNPAVNLSSPLHPVESHLLGLVRSHLDSGSFWLSYTGDLSTRLQVQWEQAVEREKLRLWEKADDRFFWNRFLQTRLIESSKHDLSPFILPVIYGTFDARPATLHGRHMALILISRRSRFRAGTRYFRRGLDHEGNVANFNETEQILISSLGLRDGSIKMSFVQIRGSVPVFWGEVNTLRYKPDLQLMDLPETPDIMRRHFQDITSRYGPDTVLVNLVNHKGHEMPVKDAYEKNVAIVDNPKINYQYFDFHNECKHMRWDRISVLIDRTKQDLERHGYVHISPDSATPKLQQGVVRTNCLDNLDRTNVVQAALAKWTLNRQLMDLGIISKESNVDDFEMLSKDFREMWADHGDAISRAYAGSAALKSDFTRINKRTRKGLLEDGVKSAVRYLKNNFFDGARQDAFDLITGAYVPRKNPASVVFLVSDTRDLLTRSMPFVTSFSLFMICAGMTLPRSSDYSLVYYFLLWFVFLVTSMAYIVLHGISYVSWPRLIPLNDLIYYTGPGYRSGRHGKGFKTSKAAPLVANRWDKPQKASWFSKVGQADGHEVEMGLLSTFNKKRVD</sequence>
<dbReference type="InterPro" id="IPR002013">
    <property type="entry name" value="SAC_dom"/>
</dbReference>
<keyword evidence="1" id="KW-0812">Transmembrane</keyword>
<dbReference type="PROSITE" id="PS50275">
    <property type="entry name" value="SAC"/>
    <property type="match status" value="1"/>
</dbReference>